<dbReference type="AlphaFoldDB" id="A0AAW2C177"/>
<comment type="caution">
    <text evidence="3">The sequence shown here is derived from an EMBL/GenBank/DDBJ whole genome shotgun (WGS) entry which is preliminary data.</text>
</comment>
<dbReference type="EMBL" id="JAZDWU010000009">
    <property type="protein sequence ID" value="KAK9991718.1"/>
    <property type="molecule type" value="Genomic_DNA"/>
</dbReference>
<gene>
    <name evidence="3" type="ORF">SO802_026703</name>
</gene>
<keyword evidence="4" id="KW-1185">Reference proteome</keyword>
<dbReference type="Pfam" id="PF10536">
    <property type="entry name" value="PMD"/>
    <property type="match status" value="1"/>
</dbReference>
<dbReference type="InterPro" id="IPR044824">
    <property type="entry name" value="MAIN-like"/>
</dbReference>
<evidence type="ECO:0000259" key="2">
    <source>
        <dbReference type="Pfam" id="PF10536"/>
    </source>
</evidence>
<dbReference type="InterPro" id="IPR019557">
    <property type="entry name" value="AminoTfrase-like_pln_mobile"/>
</dbReference>
<accession>A0AAW2C177</accession>
<sequence>MSDMQALDRVQPGPDDRTQLTRQPDHQLTPLWRCAANEEVSGIIKVRRCKCVLSQGGLDPRIMQYIDAAGLTSLFKVPDMEVDHALITALVERWRPETHTFHLPHGEMGITLQDMEVMLRVPVDGLPVTGRTDMQWNVVCQELLGHESPPVIPNSNKSTLTGARIKYKWLDAQFAAPPAADAGDEVVQQHARYHLLVRMGVLLFMDKSADQVSSLPLQLLNPISNASWYSWGSVALAWLYRQLCSASKKDAMQIGGALLLVQLWAYSRFPRICPIARPPLPPVHSGPLAIRWSGPKCTAEHATHVLAAYRTSLATLRAQSRYSIVWEPYTHTLGSLHAYCTAGQHIWRAEVPLIYFWIVEGHHPERVFRQFGMKQPVPLVVDTSTALHKISLQGKWEKDWVAGHQLHIQQWAN</sequence>
<evidence type="ECO:0000313" key="4">
    <source>
        <dbReference type="Proteomes" id="UP001459277"/>
    </source>
</evidence>
<dbReference type="PANTHER" id="PTHR46033:SF8">
    <property type="entry name" value="PROTEIN MAINTENANCE OF MERISTEMS-LIKE"/>
    <property type="match status" value="1"/>
</dbReference>
<proteinExistence type="predicted"/>
<feature type="compositionally biased region" description="Basic and acidic residues" evidence="1">
    <location>
        <begin position="14"/>
        <end position="24"/>
    </location>
</feature>
<organism evidence="3 4">
    <name type="scientific">Lithocarpus litseifolius</name>
    <dbReference type="NCBI Taxonomy" id="425828"/>
    <lineage>
        <taxon>Eukaryota</taxon>
        <taxon>Viridiplantae</taxon>
        <taxon>Streptophyta</taxon>
        <taxon>Embryophyta</taxon>
        <taxon>Tracheophyta</taxon>
        <taxon>Spermatophyta</taxon>
        <taxon>Magnoliopsida</taxon>
        <taxon>eudicotyledons</taxon>
        <taxon>Gunneridae</taxon>
        <taxon>Pentapetalae</taxon>
        <taxon>rosids</taxon>
        <taxon>fabids</taxon>
        <taxon>Fagales</taxon>
        <taxon>Fagaceae</taxon>
        <taxon>Lithocarpus</taxon>
    </lineage>
</organism>
<protein>
    <recommendedName>
        <fullName evidence="2">Aminotransferase-like plant mobile domain-containing protein</fullName>
    </recommendedName>
</protein>
<evidence type="ECO:0000256" key="1">
    <source>
        <dbReference type="SAM" id="MobiDB-lite"/>
    </source>
</evidence>
<dbReference type="GO" id="GO:0010073">
    <property type="term" value="P:meristem maintenance"/>
    <property type="evidence" value="ECO:0007669"/>
    <property type="project" value="InterPro"/>
</dbReference>
<dbReference type="Proteomes" id="UP001459277">
    <property type="component" value="Unassembled WGS sequence"/>
</dbReference>
<feature type="domain" description="Aminotransferase-like plant mobile" evidence="2">
    <location>
        <begin position="70"/>
        <end position="412"/>
    </location>
</feature>
<name>A0AAW2C177_9ROSI</name>
<dbReference type="PANTHER" id="PTHR46033">
    <property type="entry name" value="PROTEIN MAIN-LIKE 2"/>
    <property type="match status" value="1"/>
</dbReference>
<evidence type="ECO:0000313" key="3">
    <source>
        <dbReference type="EMBL" id="KAK9991718.1"/>
    </source>
</evidence>
<feature type="region of interest" description="Disordered" evidence="1">
    <location>
        <begin position="1"/>
        <end position="24"/>
    </location>
</feature>
<reference evidence="3 4" key="1">
    <citation type="submission" date="2024-01" db="EMBL/GenBank/DDBJ databases">
        <title>A telomere-to-telomere, gap-free genome of sweet tea (Lithocarpus litseifolius).</title>
        <authorList>
            <person name="Zhou J."/>
        </authorList>
    </citation>
    <scope>NUCLEOTIDE SEQUENCE [LARGE SCALE GENOMIC DNA]</scope>
    <source>
        <strain evidence="3">Zhou-2022a</strain>
        <tissue evidence="3">Leaf</tissue>
    </source>
</reference>